<evidence type="ECO:0000256" key="1">
    <source>
        <dbReference type="ARBA" id="ARBA00004141"/>
    </source>
</evidence>
<evidence type="ECO:0000256" key="5">
    <source>
        <dbReference type="ARBA" id="ARBA00023136"/>
    </source>
</evidence>
<comment type="subcellular location">
    <subcellularLocation>
        <location evidence="1">Membrane</location>
        <topology evidence="1">Multi-pass membrane protein</topology>
    </subcellularLocation>
</comment>
<evidence type="ECO:0000256" key="7">
    <source>
        <dbReference type="SAM" id="Phobius"/>
    </source>
</evidence>
<keyword evidence="6" id="KW-0325">Glycoprotein</keyword>
<keyword evidence="2" id="KW-0813">Transport</keyword>
<feature type="transmembrane region" description="Helical" evidence="7">
    <location>
        <begin position="358"/>
        <end position="379"/>
    </location>
</feature>
<dbReference type="Gene3D" id="1.20.1250.20">
    <property type="entry name" value="MFS general substrate transporter like domains"/>
    <property type="match status" value="1"/>
</dbReference>
<organism evidence="8 9">
    <name type="scientific">Thelonectria olida</name>
    <dbReference type="NCBI Taxonomy" id="1576542"/>
    <lineage>
        <taxon>Eukaryota</taxon>
        <taxon>Fungi</taxon>
        <taxon>Dikarya</taxon>
        <taxon>Ascomycota</taxon>
        <taxon>Pezizomycotina</taxon>
        <taxon>Sordariomycetes</taxon>
        <taxon>Hypocreomycetidae</taxon>
        <taxon>Hypocreales</taxon>
        <taxon>Nectriaceae</taxon>
        <taxon>Thelonectria</taxon>
    </lineage>
</organism>
<dbReference type="SUPFAM" id="SSF103473">
    <property type="entry name" value="MFS general substrate transporter"/>
    <property type="match status" value="1"/>
</dbReference>
<evidence type="ECO:0000256" key="6">
    <source>
        <dbReference type="ARBA" id="ARBA00023180"/>
    </source>
</evidence>
<comment type="caution">
    <text evidence="8">The sequence shown here is derived from an EMBL/GenBank/DDBJ whole genome shotgun (WGS) entry which is preliminary data.</text>
</comment>
<feature type="transmembrane region" description="Helical" evidence="7">
    <location>
        <begin position="194"/>
        <end position="213"/>
    </location>
</feature>
<feature type="transmembrane region" description="Helical" evidence="7">
    <location>
        <begin position="61"/>
        <end position="78"/>
    </location>
</feature>
<protein>
    <submittedName>
        <fullName evidence="8">Allantoate permease of the major facilitator superfamily</fullName>
    </submittedName>
</protein>
<dbReference type="Proteomes" id="UP000777438">
    <property type="component" value="Unassembled WGS sequence"/>
</dbReference>
<keyword evidence="3 7" id="KW-0812">Transmembrane</keyword>
<gene>
    <name evidence="8" type="ORF">B0T10DRAFT_184089</name>
</gene>
<feature type="transmembrane region" description="Helical" evidence="7">
    <location>
        <begin position="161"/>
        <end position="182"/>
    </location>
</feature>
<keyword evidence="9" id="KW-1185">Reference proteome</keyword>
<accession>A0A9P9AV67</accession>
<keyword evidence="5 7" id="KW-0472">Membrane</keyword>
<proteinExistence type="predicted"/>
<dbReference type="PANTHER" id="PTHR43791">
    <property type="entry name" value="PERMEASE-RELATED"/>
    <property type="match status" value="1"/>
</dbReference>
<keyword evidence="4 7" id="KW-1133">Transmembrane helix</keyword>
<dbReference type="Pfam" id="PF07690">
    <property type="entry name" value="MFS_1"/>
    <property type="match status" value="1"/>
</dbReference>
<dbReference type="GO" id="GO:0033229">
    <property type="term" value="F:cysteine transmembrane transporter activity"/>
    <property type="evidence" value="ECO:0007669"/>
    <property type="project" value="TreeGrafter"/>
</dbReference>
<evidence type="ECO:0000256" key="3">
    <source>
        <dbReference type="ARBA" id="ARBA00022692"/>
    </source>
</evidence>
<evidence type="ECO:0000256" key="4">
    <source>
        <dbReference type="ARBA" id="ARBA00022989"/>
    </source>
</evidence>
<name>A0A9P9AV67_9HYPO</name>
<dbReference type="EMBL" id="JAGPYM010000003">
    <property type="protein sequence ID" value="KAH6897385.1"/>
    <property type="molecule type" value="Genomic_DNA"/>
</dbReference>
<evidence type="ECO:0000313" key="8">
    <source>
        <dbReference type="EMBL" id="KAH6897385.1"/>
    </source>
</evidence>
<dbReference type="InterPro" id="IPR011701">
    <property type="entry name" value="MFS"/>
</dbReference>
<feature type="transmembrane region" description="Helical" evidence="7">
    <location>
        <begin position="451"/>
        <end position="473"/>
    </location>
</feature>
<evidence type="ECO:0000313" key="9">
    <source>
        <dbReference type="Proteomes" id="UP000777438"/>
    </source>
</evidence>
<feature type="transmembrane region" description="Helical" evidence="7">
    <location>
        <begin position="225"/>
        <end position="244"/>
    </location>
</feature>
<dbReference type="InterPro" id="IPR036259">
    <property type="entry name" value="MFS_trans_sf"/>
</dbReference>
<sequence length="531" mass="59495">MASQILEPKAPPAASELSLPSTKDRVVTKRGADVTLEFVEEHGESVEVLTEEAERRLQWKLYLNIIGLTVVINLWLFIDKATLAYASLLGIFEETHITDTDYNNLNTLFYTGYIIAQAPGHYLMQRLPLGKFVSVSIFLWSVIVFLHCTAKSYGALIPLRFFLGFCESVLVPAMEMTINMFLTPQEVIRVQPVFWTACMGAPIPAGFIAYGLLYSKASILPWKFFMIITGGVSFLLAVYTWFYYPDNPTKAKFLTVEEKIHTIRRVHRATKSSIEQKTFKPYQAWEAVRDPVSWLFTLAVFALMLSNNLAYQQNLLFLKIGVSTLGSTLVSAAGGGFSVICCILASVGLKYLPNRSAYWGTFWCLPAVAGGIGMVALAWDKKISLLACMLLAGNTFGITYIIALGWTSTSAGGYTKKLVRNVLWMGGYGVSNIISPQIWVARDAPRYYGAWVAQIVVSWVGTPLCLLAIHWILSRRNEERREWVREQEAQGKKPVGLVEETDETGNLVKVEVDISLLDLTDLENKYFIYEL</sequence>
<reference evidence="8 9" key="1">
    <citation type="journal article" date="2021" name="Nat. Commun.">
        <title>Genetic determinants of endophytism in the Arabidopsis root mycobiome.</title>
        <authorList>
            <person name="Mesny F."/>
            <person name="Miyauchi S."/>
            <person name="Thiergart T."/>
            <person name="Pickel B."/>
            <person name="Atanasova L."/>
            <person name="Karlsson M."/>
            <person name="Huettel B."/>
            <person name="Barry K.W."/>
            <person name="Haridas S."/>
            <person name="Chen C."/>
            <person name="Bauer D."/>
            <person name="Andreopoulos W."/>
            <person name="Pangilinan J."/>
            <person name="LaButti K."/>
            <person name="Riley R."/>
            <person name="Lipzen A."/>
            <person name="Clum A."/>
            <person name="Drula E."/>
            <person name="Henrissat B."/>
            <person name="Kohler A."/>
            <person name="Grigoriev I.V."/>
            <person name="Martin F.M."/>
            <person name="Hacquard S."/>
        </authorList>
    </citation>
    <scope>NUCLEOTIDE SEQUENCE [LARGE SCALE GENOMIC DNA]</scope>
    <source>
        <strain evidence="8 9">MPI-CAGE-CH-0241</strain>
    </source>
</reference>
<feature type="transmembrane region" description="Helical" evidence="7">
    <location>
        <begin position="386"/>
        <end position="406"/>
    </location>
</feature>
<feature type="transmembrane region" description="Helical" evidence="7">
    <location>
        <begin position="129"/>
        <end position="149"/>
    </location>
</feature>
<evidence type="ECO:0000256" key="2">
    <source>
        <dbReference type="ARBA" id="ARBA00022448"/>
    </source>
</evidence>
<dbReference type="PANTHER" id="PTHR43791:SF63">
    <property type="entry name" value="HIGH AFFINITY CYSTEINE TRANSPORTER"/>
    <property type="match status" value="1"/>
</dbReference>
<dbReference type="AlphaFoldDB" id="A0A9P9AV67"/>
<dbReference type="OrthoDB" id="6730379at2759"/>
<dbReference type="GO" id="GO:0016020">
    <property type="term" value="C:membrane"/>
    <property type="evidence" value="ECO:0007669"/>
    <property type="project" value="UniProtKB-SubCell"/>
</dbReference>
<feature type="transmembrane region" description="Helical" evidence="7">
    <location>
        <begin position="322"/>
        <end position="346"/>
    </location>
</feature>